<accession>A0ABU4JBW1</accession>
<sequence length="196" mass="23207">MKELADLNYKELDSLSVEEKLKFLEEEFNMYEMNSQLQYDISQLSENNIIKFLESVVNGKSNFEVTQAGEYPAKKVAGIYKHANIEESEFFELLRILYLNDYVEVFKYKEFHIEEESVNSIFDNTPDNTHQHRYNLHRLYKTSKELFNEENYNGMENKGSEATMYYKFLKYGTIVDKICSYNTLIRLSNKGIVTVK</sequence>
<dbReference type="RefSeq" id="WP_318757878.1">
    <property type="nucleotide sequence ID" value="NZ_JAWUZT010000117.1"/>
</dbReference>
<proteinExistence type="predicted"/>
<dbReference type="Proteomes" id="UP001284771">
    <property type="component" value="Unassembled WGS sequence"/>
</dbReference>
<comment type="caution">
    <text evidence="1">The sequence shown here is derived from an EMBL/GenBank/DDBJ whole genome shotgun (WGS) entry which is preliminary data.</text>
</comment>
<keyword evidence="2" id="KW-1185">Reference proteome</keyword>
<organism evidence="1 2">
    <name type="scientific">Priestia flexa</name>
    <dbReference type="NCBI Taxonomy" id="86664"/>
    <lineage>
        <taxon>Bacteria</taxon>
        <taxon>Bacillati</taxon>
        <taxon>Bacillota</taxon>
        <taxon>Bacilli</taxon>
        <taxon>Bacillales</taxon>
        <taxon>Bacillaceae</taxon>
        <taxon>Priestia</taxon>
    </lineage>
</organism>
<protein>
    <submittedName>
        <fullName evidence="1">Uncharacterized protein</fullName>
    </submittedName>
</protein>
<evidence type="ECO:0000313" key="1">
    <source>
        <dbReference type="EMBL" id="MDW8518500.1"/>
    </source>
</evidence>
<gene>
    <name evidence="1" type="ORF">RIB56_20560</name>
</gene>
<reference evidence="2" key="1">
    <citation type="submission" date="2023-07" db="EMBL/GenBank/DDBJ databases">
        <title>Draft genomic sequences of Priestia flexa CCM isolated from the soil of an abandoned mine contaminated by free cyanide in the high Andean zone of Tacna, Peru.</title>
        <authorList>
            <person name="Caceda Quiroz C.J."/>
            <person name="Maraza Chooque G.J."/>
            <person name="Fora Quispe G.L."/>
            <person name="Carpio Mamani M."/>
        </authorList>
    </citation>
    <scope>NUCLEOTIDE SEQUENCE [LARGE SCALE GENOMIC DNA]</scope>
    <source>
        <strain evidence="2">CCM</strain>
    </source>
</reference>
<dbReference type="EMBL" id="JAWUZT010000117">
    <property type="protein sequence ID" value="MDW8518500.1"/>
    <property type="molecule type" value="Genomic_DNA"/>
</dbReference>
<evidence type="ECO:0000313" key="2">
    <source>
        <dbReference type="Proteomes" id="UP001284771"/>
    </source>
</evidence>
<name>A0ABU4JBW1_9BACI</name>